<dbReference type="FunFam" id="3.30.2460.20:FF:000001">
    <property type="entry name" value="Wnt homolog"/>
    <property type="match status" value="1"/>
</dbReference>
<dbReference type="GO" id="GO:0030182">
    <property type="term" value="P:neuron differentiation"/>
    <property type="evidence" value="ECO:0007669"/>
    <property type="project" value="TreeGrafter"/>
</dbReference>
<name>D5LLN1_9ANNE</name>
<dbReference type="EMBL" id="GU938469">
    <property type="protein sequence ID" value="ADF31343.1"/>
    <property type="molecule type" value="mRNA"/>
</dbReference>
<keyword evidence="3 9" id="KW-0217">Developmental protein</keyword>
<evidence type="ECO:0000256" key="1">
    <source>
        <dbReference type="ARBA" id="ARBA00004498"/>
    </source>
</evidence>
<accession>D5LLN1</accession>
<keyword evidence="8" id="KW-0449">Lipoprotein</keyword>
<evidence type="ECO:0000256" key="6">
    <source>
        <dbReference type="ARBA" id="ARBA00022687"/>
    </source>
</evidence>
<sequence length="366" mass="41852">MNRTRSSPVIMMMRDYFWFRHVGRFLRILLTYNVFRRTLSLSNEVLHFPSPENDLLDTGIICKTYPGLTHAQYVFCRRNPDASTAAVQGLHLAVRECQWQFQGHRWNCSFAENNLKNPFHMPILSKGYRESSFTHAILAAGMVAQISRACAYGNLRSCGCRAEVDQDSGLWKWTNCETNLEFADRFTRRFLDKRKLAKDLTFQSHFHNSRVGRKVVKSNSRLHCKCHGMSGSCQMKTCWKVAPSLRKVGNILKRKYNHAVLVDGDNSVQVVLKPKTDSVIRKADIVYFEKSPNFCDPDASMGIPGTSGRYCNRSSTQPDGCETLCCGRGYNTLSLTTTNQCQCQFQWCCHVVCKKCTQTEWVTVCK</sequence>
<keyword evidence="7" id="KW-1015">Disulfide bond</keyword>
<comment type="subcellular location">
    <subcellularLocation>
        <location evidence="1 9">Secreted</location>
        <location evidence="1 9">Extracellular space</location>
        <location evidence="1 9">Extracellular matrix</location>
    </subcellularLocation>
</comment>
<dbReference type="PANTHER" id="PTHR12027">
    <property type="entry name" value="WNT RELATED"/>
    <property type="match status" value="1"/>
</dbReference>
<evidence type="ECO:0000256" key="3">
    <source>
        <dbReference type="ARBA" id="ARBA00022473"/>
    </source>
</evidence>
<keyword evidence="5" id="KW-0272">Extracellular matrix</keyword>
<proteinExistence type="evidence at transcript level"/>
<dbReference type="GO" id="GO:0005615">
    <property type="term" value="C:extracellular space"/>
    <property type="evidence" value="ECO:0007669"/>
    <property type="project" value="TreeGrafter"/>
</dbReference>
<dbReference type="CDD" id="cd19342">
    <property type="entry name" value="Wnt_Wnt10"/>
    <property type="match status" value="1"/>
</dbReference>
<dbReference type="AlphaFoldDB" id="D5LLN1"/>
<evidence type="ECO:0000313" key="10">
    <source>
        <dbReference type="EMBL" id="ADF31343.1"/>
    </source>
</evidence>
<evidence type="ECO:0000256" key="2">
    <source>
        <dbReference type="ARBA" id="ARBA00005683"/>
    </source>
</evidence>
<keyword evidence="6 9" id="KW-0879">Wnt signaling pathway</keyword>
<evidence type="ECO:0000256" key="7">
    <source>
        <dbReference type="ARBA" id="ARBA00023157"/>
    </source>
</evidence>
<dbReference type="GO" id="GO:0045165">
    <property type="term" value="P:cell fate commitment"/>
    <property type="evidence" value="ECO:0007669"/>
    <property type="project" value="TreeGrafter"/>
</dbReference>
<dbReference type="InterPro" id="IPR005817">
    <property type="entry name" value="Wnt"/>
</dbReference>
<dbReference type="Gene3D" id="3.30.2460.20">
    <property type="match status" value="1"/>
</dbReference>
<protein>
    <recommendedName>
        <fullName evidence="9">Protein Wnt</fullName>
    </recommendedName>
</protein>
<evidence type="ECO:0000256" key="5">
    <source>
        <dbReference type="ARBA" id="ARBA00022530"/>
    </source>
</evidence>
<evidence type="ECO:0000256" key="8">
    <source>
        <dbReference type="ARBA" id="ARBA00023288"/>
    </source>
</evidence>
<dbReference type="InterPro" id="IPR043158">
    <property type="entry name" value="Wnt_C"/>
</dbReference>
<dbReference type="GO" id="GO:0060070">
    <property type="term" value="P:canonical Wnt signaling pathway"/>
    <property type="evidence" value="ECO:0007669"/>
    <property type="project" value="TreeGrafter"/>
</dbReference>
<dbReference type="GO" id="GO:0005125">
    <property type="term" value="F:cytokine activity"/>
    <property type="evidence" value="ECO:0007669"/>
    <property type="project" value="TreeGrafter"/>
</dbReference>
<dbReference type="GO" id="GO:0005109">
    <property type="term" value="F:frizzled binding"/>
    <property type="evidence" value="ECO:0007669"/>
    <property type="project" value="TreeGrafter"/>
</dbReference>
<dbReference type="Pfam" id="PF00110">
    <property type="entry name" value="wnt"/>
    <property type="match status" value="1"/>
</dbReference>
<dbReference type="PANTHER" id="PTHR12027:SF98">
    <property type="entry name" value="PROTEIN WNT"/>
    <property type="match status" value="1"/>
</dbReference>
<dbReference type="SMART" id="SM00097">
    <property type="entry name" value="WNT1"/>
    <property type="match status" value="1"/>
</dbReference>
<dbReference type="PROSITE" id="PS00246">
    <property type="entry name" value="WNT1"/>
    <property type="match status" value="1"/>
</dbReference>
<comment type="similarity">
    <text evidence="2 9">Belongs to the Wnt family.</text>
</comment>
<organism evidence="10">
    <name type="scientific">Perionyx excavatus</name>
    <name type="common">compost worm</name>
    <dbReference type="NCBI Taxonomy" id="168854"/>
    <lineage>
        <taxon>Eukaryota</taxon>
        <taxon>Metazoa</taxon>
        <taxon>Spiralia</taxon>
        <taxon>Lophotrochozoa</taxon>
        <taxon>Annelida</taxon>
        <taxon>Clitellata</taxon>
        <taxon>Oligochaeta</taxon>
        <taxon>Crassiclitellata</taxon>
        <taxon>Megascolecida</taxon>
        <taxon>Megascolecidae</taxon>
        <taxon>Perionyx</taxon>
    </lineage>
</organism>
<evidence type="ECO:0000256" key="4">
    <source>
        <dbReference type="ARBA" id="ARBA00022525"/>
    </source>
</evidence>
<dbReference type="PRINTS" id="PR01349">
    <property type="entry name" value="WNTPROTEIN"/>
</dbReference>
<comment type="function">
    <text evidence="9">Ligand for members of the frizzled family of seven transmembrane receptors.</text>
</comment>
<reference evidence="10" key="1">
    <citation type="submission" date="2010-02" db="EMBL/GenBank/DDBJ databases">
        <authorList>
            <person name="Lee M.S."/>
            <person name="Tak E.S."/>
            <person name="Ahn C.H."/>
            <person name="Park S.C."/>
        </authorList>
    </citation>
    <scope>NUCLEOTIDE SEQUENCE</scope>
</reference>
<dbReference type="InterPro" id="IPR018161">
    <property type="entry name" value="Wnt_CS"/>
</dbReference>
<evidence type="ECO:0000256" key="9">
    <source>
        <dbReference type="RuleBase" id="RU003500"/>
    </source>
</evidence>
<keyword evidence="4" id="KW-0964">Secreted</keyword>